<organism evidence="2 3">
    <name type="scientific">Larinioides sclopetarius</name>
    <dbReference type="NCBI Taxonomy" id="280406"/>
    <lineage>
        <taxon>Eukaryota</taxon>
        <taxon>Metazoa</taxon>
        <taxon>Ecdysozoa</taxon>
        <taxon>Arthropoda</taxon>
        <taxon>Chelicerata</taxon>
        <taxon>Arachnida</taxon>
        <taxon>Araneae</taxon>
        <taxon>Araneomorphae</taxon>
        <taxon>Entelegynae</taxon>
        <taxon>Araneoidea</taxon>
        <taxon>Araneidae</taxon>
        <taxon>Larinioides</taxon>
    </lineage>
</organism>
<sequence length="103" mass="11665">MSGMKARHGSGLRPGIMNGTPRKRSNLDNAHDRRQYNPCFCHWSRLMYGHVQNVLIHARADFRKQKRTGNVKDENFIFGKPSVTSETVQNLQEAVLGNPSIST</sequence>
<proteinExistence type="predicted"/>
<keyword evidence="3" id="KW-1185">Reference proteome</keyword>
<feature type="region of interest" description="Disordered" evidence="1">
    <location>
        <begin position="1"/>
        <end position="31"/>
    </location>
</feature>
<dbReference type="Proteomes" id="UP001497382">
    <property type="component" value="Unassembled WGS sequence"/>
</dbReference>
<name>A0AAV1YRB0_9ARAC</name>
<accession>A0AAV1YRB0</accession>
<feature type="compositionally biased region" description="Basic residues" evidence="1">
    <location>
        <begin position="1"/>
        <end position="10"/>
    </location>
</feature>
<dbReference type="EMBL" id="CAXIEN010000001">
    <property type="protein sequence ID" value="CAL1261215.1"/>
    <property type="molecule type" value="Genomic_DNA"/>
</dbReference>
<protein>
    <submittedName>
        <fullName evidence="2">Uncharacterized protein</fullName>
    </submittedName>
</protein>
<evidence type="ECO:0000313" key="3">
    <source>
        <dbReference type="Proteomes" id="UP001497382"/>
    </source>
</evidence>
<gene>
    <name evidence="2" type="ORF">LARSCL_LOCUS273</name>
</gene>
<reference evidence="2 3" key="1">
    <citation type="submission" date="2024-04" db="EMBL/GenBank/DDBJ databases">
        <authorList>
            <person name="Rising A."/>
            <person name="Reimegard J."/>
            <person name="Sonavane S."/>
            <person name="Akerstrom W."/>
            <person name="Nylinder S."/>
            <person name="Hedman E."/>
            <person name="Kallberg Y."/>
        </authorList>
    </citation>
    <scope>NUCLEOTIDE SEQUENCE [LARGE SCALE GENOMIC DNA]</scope>
</reference>
<evidence type="ECO:0000256" key="1">
    <source>
        <dbReference type="SAM" id="MobiDB-lite"/>
    </source>
</evidence>
<evidence type="ECO:0000313" key="2">
    <source>
        <dbReference type="EMBL" id="CAL1261215.1"/>
    </source>
</evidence>
<dbReference type="AlphaFoldDB" id="A0AAV1YRB0"/>
<comment type="caution">
    <text evidence="2">The sequence shown here is derived from an EMBL/GenBank/DDBJ whole genome shotgun (WGS) entry which is preliminary data.</text>
</comment>